<organism evidence="2 3">
    <name type="scientific">Chromobacterium violaceum (strain ATCC 12472 / DSM 30191 / JCM 1249 / CCUG 213 / NBRC 12614 / NCIMB 9131 / NCTC 9757 / MK)</name>
    <dbReference type="NCBI Taxonomy" id="243365"/>
    <lineage>
        <taxon>Bacteria</taxon>
        <taxon>Pseudomonadati</taxon>
        <taxon>Pseudomonadota</taxon>
        <taxon>Betaproteobacteria</taxon>
        <taxon>Neisseriales</taxon>
        <taxon>Chromobacteriaceae</taxon>
        <taxon>Chromobacterium</taxon>
    </lineage>
</organism>
<dbReference type="STRING" id="243365.CV_0851"/>
<feature type="region of interest" description="Disordered" evidence="1">
    <location>
        <begin position="70"/>
        <end position="100"/>
    </location>
</feature>
<reference evidence="2 3" key="1">
    <citation type="journal article" date="2003" name="Proc. Natl. Acad. Sci. U.S.A.">
        <title>The complete genome sequence of Chromobacterium violaceum reveals remarkable and exploitable bacterial adaptability.</title>
        <authorList>
            <person name="Vasconcelos A.T.R."/>
            <person name="de Almeida D.F."/>
            <person name="Almeida F.C."/>
            <person name="de Almeida L.G.P."/>
            <person name="de Almeida R."/>
            <person name="Goncalves J.A.A."/>
            <person name="Andrade E.M."/>
            <person name="Antonio R.V."/>
            <person name="Araripe J."/>
            <person name="de Araujo M.F.F."/>
            <person name="Filho S.A."/>
            <person name="Azevedo V."/>
            <person name="Batista A.J."/>
            <person name="Bataus L.A.M."/>
            <person name="Batista J.S."/>
            <person name="Belo A."/>
            <person name="vander Berg C."/>
            <person name="Blamey J."/>
            <person name="Bogo M."/>
            <person name="Bonato S."/>
            <person name="Bordignon J."/>
            <person name="Brito C.A."/>
            <person name="Brocchi M."/>
            <person name="Burity H.A."/>
            <person name="Camargo A.A."/>
            <person name="Cardoso D.D.P."/>
            <person name="Carneiro N.P."/>
            <person name="Carraro D.M."/>
            <person name="Carvalho C.M.B."/>
            <person name="Cascardo J.C.M."/>
            <person name="Cavada B.S."/>
            <person name="Chueire L.M.O."/>
            <person name="Pasa T.B.C."/>
            <person name="Duran N."/>
            <person name="Fagundes N."/>
            <person name="Falcao C.L."/>
            <person name="Fantinatti F."/>
            <person name="Farias I.P."/>
            <person name="Felipe M.S.S."/>
            <person name="Ferrari L.P."/>
            <person name="Ferro J.A."/>
            <person name="Ferro M.I.T."/>
            <person name="Franco G.R."/>
            <person name="Freitas N.S.A."/>
            <person name="Furlan L.R."/>
            <person name="Gazzinelli R.T."/>
            <person name="Gomes E.A."/>
            <person name="Goncalves P.R."/>
            <person name="Grangeiro T.B."/>
            <person name="Grattapaglia D."/>
            <person name="Grisard E.C."/>
            <person name="Guimaraes C.T."/>
            <person name="Hanna E.S."/>
            <person name="Hungria M."/>
            <person name="Jardim S.N."/>
            <person name="Laurino J."/>
            <person name="Leoi L.C.T."/>
            <person name="Fassarella L."/>
            <person name="Lima A."/>
            <person name="Loureiro M.F."/>
            <person name="Lyra M.C.P."/>
            <person name="Macedo M."/>
            <person name="Madeira H.M.F."/>
            <person name="Manfio G.P."/>
            <person name="Maranhao A.Q."/>
            <person name="Martins W.S."/>
            <person name="di Mauro S.M.Z."/>
            <person name="de Medeiros S.R.B."/>
            <person name="Meissner R.D.V."/>
            <person name="Menck C.F.M."/>
            <person name="Moreira M.A.M."/>
            <person name="Nascimento F.F."/>
            <person name="Nicolas M.F."/>
            <person name="Oliveira J.G."/>
            <person name="Oliveira S.C."/>
            <person name="Paixao R.F.C."/>
            <person name="Parente J.A."/>
            <person name="Pedrosa F.O."/>
            <person name="Pena S.J.D."/>
            <person name="Perreira J.O."/>
            <person name="Perreira M."/>
            <person name="Pinto L.S.R.C."/>
            <person name="Pinto L.S."/>
            <person name="Porto J.I.R."/>
            <person name="Potrich D.P."/>
            <person name="Neto C.E.R."/>
            <person name="Reis A.M.M."/>
            <person name="Rigo L.U."/>
            <person name="Rondinelli E."/>
            <person name="dos Santos E.B.P."/>
            <person name="Santos F.R."/>
            <person name="Schneider M.P.C."/>
            <person name="Seuanez H.N."/>
            <person name="Silva A.M.R."/>
            <person name="da Silva A.L.C."/>
            <person name="Silva D.W."/>
            <person name="Silva R."/>
            <person name="Simoes I.C."/>
            <person name="Simon D."/>
            <person name="Soares C.M.A."/>
            <person name="Soares R.B.A."/>
            <person name="Souza E.M."/>
            <person name="Souza K.R.L."/>
            <person name="Souza R.C."/>
            <person name="Steffens M.B.R."/>
            <person name="Steindel M."/>
            <person name="Teixeira S.R."/>
            <person name="Urmenyi T."/>
            <person name="Vettore A."/>
            <person name="Wassem R."/>
            <person name="Zaha A."/>
            <person name="Simpson A.J.G."/>
        </authorList>
    </citation>
    <scope>NUCLEOTIDE SEQUENCE [LARGE SCALE GENOMIC DNA]</scope>
    <source>
        <strain evidence="3">ATCC 12472 / DSM 30191 / JCM 1249 / NBRC 12614 / NCIMB 9131 / NCTC 9757</strain>
    </source>
</reference>
<evidence type="ECO:0000313" key="2">
    <source>
        <dbReference type="EMBL" id="AAQ58526.1"/>
    </source>
</evidence>
<feature type="region of interest" description="Disordered" evidence="1">
    <location>
        <begin position="114"/>
        <end position="139"/>
    </location>
</feature>
<gene>
    <name evidence="2" type="ordered locus">CV_0851</name>
</gene>
<accession>Q7NZS0</accession>
<dbReference type="EMBL" id="AE016825">
    <property type="protein sequence ID" value="AAQ58526.1"/>
    <property type="molecule type" value="Genomic_DNA"/>
</dbReference>
<evidence type="ECO:0000313" key="3">
    <source>
        <dbReference type="Proteomes" id="UP000001424"/>
    </source>
</evidence>
<dbReference type="KEGG" id="cvi:CV_0851"/>
<protein>
    <submittedName>
        <fullName evidence="2">Uncharacterized protein</fullName>
    </submittedName>
</protein>
<keyword evidence="3" id="KW-1185">Reference proteome</keyword>
<evidence type="ECO:0000256" key="1">
    <source>
        <dbReference type="SAM" id="MobiDB-lite"/>
    </source>
</evidence>
<dbReference type="HOGENOM" id="CLU_1774084_0_0_4"/>
<sequence length="146" mass="15987">MTTRNEIAVFNCYERRAGCISSPFFYSTWAKCGVLADFWQFTSLCCTPIPSRVVTSQVDWMLYFVIRRPRWRQPPPDGRGMNSACRSRSREEPQTKPRAPCRAFLSRRFAGGAGGAGPGPGARFCHPPAGGPAGGAAKSGLLDEIL</sequence>
<dbReference type="Proteomes" id="UP000001424">
    <property type="component" value="Chromosome"/>
</dbReference>
<proteinExistence type="predicted"/>
<name>Q7NZS0_CHRVO</name>
<dbReference type="AlphaFoldDB" id="Q7NZS0"/>